<gene>
    <name evidence="1" type="ORF">TAV2_LOCUS13753</name>
</gene>
<proteinExistence type="predicted"/>
<keyword evidence="2" id="KW-1185">Reference proteome</keyword>
<evidence type="ECO:0000313" key="1">
    <source>
        <dbReference type="EMBL" id="CAH2058129.1"/>
    </source>
</evidence>
<accession>A0AAU9S8D3</accession>
<dbReference type="AlphaFoldDB" id="A0AAU9S8D3"/>
<evidence type="ECO:0000313" key="2">
    <source>
        <dbReference type="Proteomes" id="UP000836841"/>
    </source>
</evidence>
<sequence length="152" mass="17301">YKRREKGKLVNSYSSKDLEGILVKRTEEPSPVVCDTADTMEIEIISEDQQSSVKEQKIEEPYADWWGFKSGDRCLKAVKCLQDRATAGIQGLDVAGEVAVQFVLMAAMLSQKLRKVSLKSRSLKMLHCEFRKDRATKKFSEVKVRVQEIEEA</sequence>
<organism evidence="1 2">
    <name type="scientific">Thlaspi arvense</name>
    <name type="common">Field penny-cress</name>
    <dbReference type="NCBI Taxonomy" id="13288"/>
    <lineage>
        <taxon>Eukaryota</taxon>
        <taxon>Viridiplantae</taxon>
        <taxon>Streptophyta</taxon>
        <taxon>Embryophyta</taxon>
        <taxon>Tracheophyta</taxon>
        <taxon>Spermatophyta</taxon>
        <taxon>Magnoliopsida</taxon>
        <taxon>eudicotyledons</taxon>
        <taxon>Gunneridae</taxon>
        <taxon>Pentapetalae</taxon>
        <taxon>rosids</taxon>
        <taxon>malvids</taxon>
        <taxon>Brassicales</taxon>
        <taxon>Brassicaceae</taxon>
        <taxon>Thlaspideae</taxon>
        <taxon>Thlaspi</taxon>
    </lineage>
</organism>
<reference evidence="1 2" key="1">
    <citation type="submission" date="2022-03" db="EMBL/GenBank/DDBJ databases">
        <authorList>
            <person name="Nunn A."/>
            <person name="Chopra R."/>
            <person name="Nunn A."/>
            <person name="Contreras Garrido A."/>
        </authorList>
    </citation>
    <scope>NUCLEOTIDE SEQUENCE [LARGE SCALE GENOMIC DNA]</scope>
</reference>
<name>A0AAU9S8D3_THLAR</name>
<dbReference type="Proteomes" id="UP000836841">
    <property type="component" value="Chromosome 4"/>
</dbReference>
<protein>
    <submittedName>
        <fullName evidence="1">Uncharacterized protein</fullName>
    </submittedName>
</protein>
<feature type="non-terminal residue" evidence="1">
    <location>
        <position position="152"/>
    </location>
</feature>
<dbReference type="EMBL" id="OU466860">
    <property type="protein sequence ID" value="CAH2058129.1"/>
    <property type="molecule type" value="Genomic_DNA"/>
</dbReference>